<dbReference type="AlphaFoldDB" id="A0A4C1YP17"/>
<keyword evidence="2" id="KW-1185">Reference proteome</keyword>
<dbReference type="EMBL" id="BGZK01001307">
    <property type="protein sequence ID" value="GBP76860.1"/>
    <property type="molecule type" value="Genomic_DNA"/>
</dbReference>
<protein>
    <submittedName>
        <fullName evidence="1">Uncharacterized protein</fullName>
    </submittedName>
</protein>
<dbReference type="Proteomes" id="UP000299102">
    <property type="component" value="Unassembled WGS sequence"/>
</dbReference>
<comment type="caution">
    <text evidence="1">The sequence shown here is derived from an EMBL/GenBank/DDBJ whole genome shotgun (WGS) entry which is preliminary data.</text>
</comment>
<accession>A0A4C1YP17</accession>
<name>A0A4C1YP17_EUMVA</name>
<proteinExistence type="predicted"/>
<evidence type="ECO:0000313" key="1">
    <source>
        <dbReference type="EMBL" id="GBP76860.1"/>
    </source>
</evidence>
<evidence type="ECO:0000313" key="2">
    <source>
        <dbReference type="Proteomes" id="UP000299102"/>
    </source>
</evidence>
<reference evidence="1 2" key="1">
    <citation type="journal article" date="2019" name="Commun. Biol.">
        <title>The bagworm genome reveals a unique fibroin gene that provides high tensile strength.</title>
        <authorList>
            <person name="Kono N."/>
            <person name="Nakamura H."/>
            <person name="Ohtoshi R."/>
            <person name="Tomita M."/>
            <person name="Numata K."/>
            <person name="Arakawa K."/>
        </authorList>
    </citation>
    <scope>NUCLEOTIDE SEQUENCE [LARGE SCALE GENOMIC DNA]</scope>
</reference>
<gene>
    <name evidence="1" type="ORF">EVAR_87247_1</name>
</gene>
<sequence length="133" mass="14824">MTTAQTTCRVEARGGGAGSLGARRRRRTALSRCHQAGYGFRADPVGYGKKMCNFPYRTISTQIHSVVCALTIEGRYLKVVEISLRAKRAKSQSASRRWPFVWAAFRFEAVKLGLIYGAKCEMFARDPTLNLST</sequence>
<organism evidence="1 2">
    <name type="scientific">Eumeta variegata</name>
    <name type="common">Bagworm moth</name>
    <name type="synonym">Eumeta japonica</name>
    <dbReference type="NCBI Taxonomy" id="151549"/>
    <lineage>
        <taxon>Eukaryota</taxon>
        <taxon>Metazoa</taxon>
        <taxon>Ecdysozoa</taxon>
        <taxon>Arthropoda</taxon>
        <taxon>Hexapoda</taxon>
        <taxon>Insecta</taxon>
        <taxon>Pterygota</taxon>
        <taxon>Neoptera</taxon>
        <taxon>Endopterygota</taxon>
        <taxon>Lepidoptera</taxon>
        <taxon>Glossata</taxon>
        <taxon>Ditrysia</taxon>
        <taxon>Tineoidea</taxon>
        <taxon>Psychidae</taxon>
        <taxon>Oiketicinae</taxon>
        <taxon>Eumeta</taxon>
    </lineage>
</organism>